<dbReference type="GO" id="GO:0016787">
    <property type="term" value="F:hydrolase activity"/>
    <property type="evidence" value="ECO:0007669"/>
    <property type="project" value="UniProtKB-KW"/>
</dbReference>
<dbReference type="PANTHER" id="PTHR43540">
    <property type="entry name" value="PEROXYUREIDOACRYLATE/UREIDOACRYLATE AMIDOHYDROLASE-RELATED"/>
    <property type="match status" value="1"/>
</dbReference>
<protein>
    <submittedName>
        <fullName evidence="3">Isochorismatase</fullName>
    </submittedName>
</protein>
<dbReference type="Proteomes" id="UP000182661">
    <property type="component" value="Unassembled WGS sequence"/>
</dbReference>
<dbReference type="Pfam" id="PF00857">
    <property type="entry name" value="Isochorismatase"/>
    <property type="match status" value="1"/>
</dbReference>
<proteinExistence type="predicted"/>
<keyword evidence="4" id="KW-1185">Reference proteome</keyword>
<accession>A0A657LP74</accession>
<dbReference type="OrthoDB" id="9794942at2"/>
<dbReference type="RefSeq" id="WP_071834362.1">
    <property type="nucleotide sequence ID" value="NZ_LSRP01000103.1"/>
</dbReference>
<feature type="domain" description="Isochorismatase-like" evidence="2">
    <location>
        <begin position="23"/>
        <end position="160"/>
    </location>
</feature>
<comment type="caution">
    <text evidence="3">The sequence shown here is derived from an EMBL/GenBank/DDBJ whole genome shotgun (WGS) entry which is preliminary data.</text>
</comment>
<gene>
    <name evidence="3" type="ORF">AX760_21155</name>
</gene>
<dbReference type="InterPro" id="IPR036380">
    <property type="entry name" value="Isochorismatase-like_sf"/>
</dbReference>
<evidence type="ECO:0000259" key="2">
    <source>
        <dbReference type="Pfam" id="PF00857"/>
    </source>
</evidence>
<dbReference type="InterPro" id="IPR000868">
    <property type="entry name" value="Isochorismatase-like_dom"/>
</dbReference>
<dbReference type="InterPro" id="IPR050272">
    <property type="entry name" value="Isochorismatase-like_hydrls"/>
</dbReference>
<dbReference type="EMBL" id="LSRP01000103">
    <property type="protein sequence ID" value="OJF93902.1"/>
    <property type="molecule type" value="Genomic_DNA"/>
</dbReference>
<evidence type="ECO:0000313" key="4">
    <source>
        <dbReference type="Proteomes" id="UP000182661"/>
    </source>
</evidence>
<sequence>MTAKTIFSLEGVVLAPPDLAKATLILIDYQNEYLAGPLALVEPESAVARAARLLAAARAAGSHIIHVAQLGEAGGIFDRASVRGAFIDAVSPVEGEKVVEKVNANAFFETGLQALVGPAGTDVIIAGFMTHNCVSSTVRAACDLGYAITIVADACATRDLPLPDGTIVAAAMLHRATIAALGDAQGLIVDVADLIGA</sequence>
<organism evidence="3 4">
    <name type="scientific">Pararhizobium antarcticum</name>
    <dbReference type="NCBI Taxonomy" id="1798805"/>
    <lineage>
        <taxon>Bacteria</taxon>
        <taxon>Pseudomonadati</taxon>
        <taxon>Pseudomonadota</taxon>
        <taxon>Alphaproteobacteria</taxon>
        <taxon>Hyphomicrobiales</taxon>
        <taxon>Rhizobiaceae</taxon>
        <taxon>Rhizobium/Agrobacterium group</taxon>
        <taxon>Pararhizobium</taxon>
    </lineage>
</organism>
<keyword evidence="1" id="KW-0378">Hydrolase</keyword>
<dbReference type="PANTHER" id="PTHR43540:SF15">
    <property type="entry name" value="BLR5631 PROTEIN"/>
    <property type="match status" value="1"/>
</dbReference>
<reference evidence="3 4" key="1">
    <citation type="submission" date="2016-02" db="EMBL/GenBank/DDBJ databases">
        <title>Genome sequencing of a beta-galactosidase producing bacteria Rhizobium sp. 59.</title>
        <authorList>
            <person name="Wang D."/>
            <person name="Kot W."/>
            <person name="Qin Y."/>
            <person name="Hansen L."/>
            <person name="Naqvi K."/>
            <person name="Rensing C."/>
        </authorList>
    </citation>
    <scope>NUCLEOTIDE SEQUENCE [LARGE SCALE GENOMIC DNA]</scope>
    <source>
        <strain evidence="3 4">59</strain>
    </source>
</reference>
<evidence type="ECO:0000256" key="1">
    <source>
        <dbReference type="ARBA" id="ARBA00022801"/>
    </source>
</evidence>
<dbReference type="SUPFAM" id="SSF52499">
    <property type="entry name" value="Isochorismatase-like hydrolases"/>
    <property type="match status" value="1"/>
</dbReference>
<evidence type="ECO:0000313" key="3">
    <source>
        <dbReference type="EMBL" id="OJF93902.1"/>
    </source>
</evidence>
<dbReference type="Gene3D" id="3.40.50.850">
    <property type="entry name" value="Isochorismatase-like"/>
    <property type="match status" value="1"/>
</dbReference>
<name>A0A657LP74_9HYPH</name>
<dbReference type="AlphaFoldDB" id="A0A657LP74"/>